<evidence type="ECO:0000256" key="4">
    <source>
        <dbReference type="ARBA" id="ARBA00023002"/>
    </source>
</evidence>
<dbReference type="Proteomes" id="UP000831467">
    <property type="component" value="Chromosome"/>
</dbReference>
<comment type="similarity">
    <text evidence="1">Belongs to the mannitol dehydrogenase family.</text>
</comment>
<dbReference type="InterPro" id="IPR008927">
    <property type="entry name" value="6-PGluconate_DH-like_C_sf"/>
</dbReference>
<feature type="domain" description="Mannitol dehydrogenase N-terminal" evidence="7">
    <location>
        <begin position="40"/>
        <end position="293"/>
    </location>
</feature>
<accession>A0ABY4ILY4</accession>
<dbReference type="Gene3D" id="1.10.1040.10">
    <property type="entry name" value="N-(1-d-carboxylethyl)-l-norvaline Dehydrogenase, domain 2"/>
    <property type="match status" value="1"/>
</dbReference>
<comment type="catalytic activity">
    <reaction evidence="6">
        <text>D-mannitol 1-phosphate + NAD(+) = beta-D-fructose 6-phosphate + NADH + H(+)</text>
        <dbReference type="Rhea" id="RHEA:19661"/>
        <dbReference type="ChEBI" id="CHEBI:15378"/>
        <dbReference type="ChEBI" id="CHEBI:57540"/>
        <dbReference type="ChEBI" id="CHEBI:57634"/>
        <dbReference type="ChEBI" id="CHEBI:57945"/>
        <dbReference type="ChEBI" id="CHEBI:61381"/>
        <dbReference type="EC" id="1.1.1.17"/>
    </reaction>
</comment>
<dbReference type="PANTHER" id="PTHR43362:SF1">
    <property type="entry name" value="MANNITOL DEHYDROGENASE 2-RELATED"/>
    <property type="match status" value="1"/>
</dbReference>
<dbReference type="Gene3D" id="3.40.50.720">
    <property type="entry name" value="NAD(P)-binding Rossmann-like Domain"/>
    <property type="match status" value="1"/>
</dbReference>
<dbReference type="EC" id="1.1.1.17" evidence="2"/>
<dbReference type="InterPro" id="IPR023027">
    <property type="entry name" value="Mannitol_DH_CS"/>
</dbReference>
<dbReference type="InterPro" id="IPR036291">
    <property type="entry name" value="NAD(P)-bd_dom_sf"/>
</dbReference>
<evidence type="ECO:0000259" key="7">
    <source>
        <dbReference type="Pfam" id="PF01232"/>
    </source>
</evidence>
<evidence type="ECO:0000313" key="10">
    <source>
        <dbReference type="Proteomes" id="UP000831467"/>
    </source>
</evidence>
<evidence type="ECO:0000256" key="1">
    <source>
        <dbReference type="ARBA" id="ARBA00006541"/>
    </source>
</evidence>
<dbReference type="InterPro" id="IPR013131">
    <property type="entry name" value="Mannitol_DH_N"/>
</dbReference>
<reference evidence="9 10" key="1">
    <citation type="submission" date="2021-06" db="EMBL/GenBank/DDBJ databases">
        <title>Genome-based taxonomic framework of Microbacterium strains isolated from marine environment, the description of four new species and reclassification of four preexisting species.</title>
        <authorList>
            <person name="Lee S.D."/>
            <person name="Kim S.-M."/>
            <person name="Byeon Y.-S."/>
            <person name="Yang H.L."/>
            <person name="Kim I.S."/>
        </authorList>
    </citation>
    <scope>NUCLEOTIDE SEQUENCE [LARGE SCALE GENOMIC DNA]</scope>
    <source>
        <strain evidence="9 10">SSW1-51</strain>
    </source>
</reference>
<dbReference type="EMBL" id="CP078076">
    <property type="protein sequence ID" value="UPL12851.1"/>
    <property type="molecule type" value="Genomic_DNA"/>
</dbReference>
<dbReference type="PANTHER" id="PTHR43362">
    <property type="entry name" value="MANNITOL DEHYDROGENASE DSF1-RELATED"/>
    <property type="match status" value="1"/>
</dbReference>
<evidence type="ECO:0000259" key="8">
    <source>
        <dbReference type="Pfam" id="PF08125"/>
    </source>
</evidence>
<dbReference type="PROSITE" id="PS00974">
    <property type="entry name" value="MANNITOL_DHGENASE"/>
    <property type="match status" value="1"/>
</dbReference>
<keyword evidence="5" id="KW-0520">NAD</keyword>
<dbReference type="SUPFAM" id="SSF51735">
    <property type="entry name" value="NAD(P)-binding Rossmann-fold domains"/>
    <property type="match status" value="1"/>
</dbReference>
<gene>
    <name evidence="9" type="ORF">KV394_08315</name>
</gene>
<dbReference type="Pfam" id="PF08125">
    <property type="entry name" value="Mannitol_dh_C"/>
    <property type="match status" value="1"/>
</dbReference>
<dbReference type="PRINTS" id="PR00084">
    <property type="entry name" value="MTLDHDRGNASE"/>
</dbReference>
<evidence type="ECO:0000313" key="9">
    <source>
        <dbReference type="EMBL" id="UPL12851.1"/>
    </source>
</evidence>
<evidence type="ECO:0000256" key="3">
    <source>
        <dbReference type="ARBA" id="ARBA00016219"/>
    </source>
</evidence>
<feature type="domain" description="Mannitol dehydrogenase C-terminal" evidence="8">
    <location>
        <begin position="303"/>
        <end position="487"/>
    </location>
</feature>
<evidence type="ECO:0000256" key="2">
    <source>
        <dbReference type="ARBA" id="ARBA00012939"/>
    </source>
</evidence>
<keyword evidence="10" id="KW-1185">Reference proteome</keyword>
<keyword evidence="4" id="KW-0560">Oxidoreductase</keyword>
<name>A0ABY4ILY4_9MICO</name>
<organism evidence="9 10">
    <name type="scientific">Microbacterium sufflavum</name>
    <dbReference type="NCBI Taxonomy" id="2851649"/>
    <lineage>
        <taxon>Bacteria</taxon>
        <taxon>Bacillati</taxon>
        <taxon>Actinomycetota</taxon>
        <taxon>Actinomycetes</taxon>
        <taxon>Micrococcales</taxon>
        <taxon>Microbacteriaceae</taxon>
        <taxon>Microbacterium</taxon>
    </lineage>
</organism>
<dbReference type="InterPro" id="IPR000669">
    <property type="entry name" value="Mannitol_DH"/>
</dbReference>
<protein>
    <recommendedName>
        <fullName evidence="3">Mannitol-1-phosphate 5-dehydrogenase</fullName>
        <ecNumber evidence="2">1.1.1.17</ecNumber>
    </recommendedName>
</protein>
<evidence type="ECO:0000256" key="5">
    <source>
        <dbReference type="ARBA" id="ARBA00023027"/>
    </source>
</evidence>
<dbReference type="InterPro" id="IPR013328">
    <property type="entry name" value="6PGD_dom2"/>
</dbReference>
<dbReference type="InterPro" id="IPR013118">
    <property type="entry name" value="Mannitol_DH_C"/>
</dbReference>
<sequence>MRLSSPAAPVAPITLSAGTLQRLPAAVTRPAYDRARVRPGIVHLGVGNFHRAHEAMFVDRLLAAGDADWGISGVGLLPHDAAMRDALAAQDGLYTLVTVTPDGTESARVIGALTEYLFAPDDPEAVQARLSDPATRIVSLTITEGGYGIDERTGAFVPQDAGTLADLDDAAHGRGTPPRSALGHLAAALARRRAAGIAPFTVLSCDNIPGNGGVARTALSGFADRLDPELGAWIRTNVAFPPSMVDRITPVTTDETRALVRERFGVDDRWPVRSEDFVQWVLEDRFPLGRPAFDTVGVQLVDDVEPYELMKLRLLNASHQAMSYLGILAGATMVHEVCADPLFRTFLRGYMHQEAVPTLRPVPGIDLDAYGEQLLARFGSTAVRDTLARQVVDGSDRIPTFLLPVVRERLATGGSIAHAVLVLAAWSVFLEGVAEDGTPTPVSDRRLALLRAAVAAEAAEPGAFLDCTEVFGDLGRDARLRAEFVAARASLRTLGARASIAALG</sequence>
<dbReference type="Pfam" id="PF01232">
    <property type="entry name" value="Mannitol_dh"/>
    <property type="match status" value="1"/>
</dbReference>
<proteinExistence type="inferred from homology"/>
<dbReference type="InterPro" id="IPR050988">
    <property type="entry name" value="Mannitol_DH/Oxidoreductase"/>
</dbReference>
<dbReference type="SUPFAM" id="SSF48179">
    <property type="entry name" value="6-phosphogluconate dehydrogenase C-terminal domain-like"/>
    <property type="match status" value="1"/>
</dbReference>
<evidence type="ECO:0000256" key="6">
    <source>
        <dbReference type="ARBA" id="ARBA00048615"/>
    </source>
</evidence>